<keyword evidence="4" id="KW-0732">Signal</keyword>
<keyword evidence="6" id="KW-1185">Reference proteome</keyword>
<dbReference type="WBParaSite" id="L893_g11063.t1">
    <property type="protein sequence ID" value="L893_g11063.t1"/>
    <property type="gene ID" value="L893_g11063"/>
</dbReference>
<feature type="signal peptide" evidence="4">
    <location>
        <begin position="1"/>
        <end position="24"/>
    </location>
</feature>
<evidence type="ECO:0000313" key="7">
    <source>
        <dbReference type="WBParaSite" id="L893_g11063.t1"/>
    </source>
</evidence>
<keyword evidence="2" id="KW-0472">Membrane</keyword>
<dbReference type="PANTHER" id="PTHR47197">
    <property type="entry name" value="PROTEIN NIRF"/>
    <property type="match status" value="1"/>
</dbReference>
<evidence type="ECO:0000256" key="1">
    <source>
        <dbReference type="ARBA" id="ARBA00004442"/>
    </source>
</evidence>
<protein>
    <submittedName>
        <fullName evidence="7">STN domain-containing protein</fullName>
    </submittedName>
</protein>
<dbReference type="Gene3D" id="2.40.170.20">
    <property type="entry name" value="TonB-dependent receptor, beta-barrel domain"/>
    <property type="match status" value="1"/>
</dbReference>
<feature type="domain" description="TonB-dependent receptor plug" evidence="5">
    <location>
        <begin position="314"/>
        <end position="368"/>
    </location>
</feature>
<dbReference type="Proteomes" id="UP000095287">
    <property type="component" value="Unplaced"/>
</dbReference>
<dbReference type="AlphaFoldDB" id="A0A1I7XZD4"/>
<dbReference type="SUPFAM" id="SSF50969">
    <property type="entry name" value="YVTN repeat-like/Quinoprotein amine dehydrogenase"/>
    <property type="match status" value="1"/>
</dbReference>
<dbReference type="InterPro" id="IPR015943">
    <property type="entry name" value="WD40/YVTN_repeat-like_dom_sf"/>
</dbReference>
<evidence type="ECO:0000256" key="3">
    <source>
        <dbReference type="ARBA" id="ARBA00023237"/>
    </source>
</evidence>
<sequence>MFTRRLALSVLSAALLSAGSLAHAQSSEAVPLPLTPELAQKTSITSEGALRKDLAYGIYQTLIDTIENAGKWVTGLLVDSASHRLYAANGDGEVMVVNTQTNKIEQRWKPAGVKPALLLNFALDSARNRLYVTETKDQKTVYVLDARDGKLLQELPVGDALDVLYNADRDELYLTHREQGKVSVLDGASYAIKAQYNLPDNPNSLELGPDSQLYVTVKAPFTPQYKASKRESVAQAQDQADVAQAQELSTITVNASADASRQGLLPEYAGGQVASGGRVGILGALDNMDSPFSVNSYTSRYIEQLQASTVADVESFFIRGFLTASDDIAYNGLFGLLPRQATAAELAERIEVLHGAGGFLYGAAPSGGGIGGTINVLPKRAGENPLTRVGIRINAIKRSGDTAVDNEHTRLDLYTVGMDWRGRLVGLAGAALSQA</sequence>
<evidence type="ECO:0000256" key="2">
    <source>
        <dbReference type="ARBA" id="ARBA00023136"/>
    </source>
</evidence>
<comment type="subcellular location">
    <subcellularLocation>
        <location evidence="1">Cell outer membrane</location>
    </subcellularLocation>
</comment>
<keyword evidence="3" id="KW-0998">Cell outer membrane</keyword>
<feature type="chain" id="PRO_5009311570" evidence="4">
    <location>
        <begin position="25"/>
        <end position="435"/>
    </location>
</feature>
<dbReference type="Pfam" id="PF07715">
    <property type="entry name" value="Plug"/>
    <property type="match status" value="1"/>
</dbReference>
<dbReference type="SUPFAM" id="SSF56935">
    <property type="entry name" value="Porins"/>
    <property type="match status" value="1"/>
</dbReference>
<dbReference type="InterPro" id="IPR051200">
    <property type="entry name" value="Host-pathogen_enzymatic-act"/>
</dbReference>
<reference evidence="7" key="1">
    <citation type="submission" date="2016-11" db="UniProtKB">
        <authorList>
            <consortium name="WormBaseParasite"/>
        </authorList>
    </citation>
    <scope>IDENTIFICATION</scope>
</reference>
<accession>A0A1I7XZD4</accession>
<evidence type="ECO:0000259" key="5">
    <source>
        <dbReference type="Pfam" id="PF07715"/>
    </source>
</evidence>
<name>A0A1I7XZD4_9BILA</name>
<dbReference type="InterPro" id="IPR012910">
    <property type="entry name" value="Plug_dom"/>
</dbReference>
<organism evidence="6 7">
    <name type="scientific">Steinernema glaseri</name>
    <dbReference type="NCBI Taxonomy" id="37863"/>
    <lineage>
        <taxon>Eukaryota</taxon>
        <taxon>Metazoa</taxon>
        <taxon>Ecdysozoa</taxon>
        <taxon>Nematoda</taxon>
        <taxon>Chromadorea</taxon>
        <taxon>Rhabditida</taxon>
        <taxon>Tylenchina</taxon>
        <taxon>Panagrolaimomorpha</taxon>
        <taxon>Strongyloidoidea</taxon>
        <taxon>Steinernematidae</taxon>
        <taxon>Steinernema</taxon>
    </lineage>
</organism>
<dbReference type="PANTHER" id="PTHR47197:SF3">
    <property type="entry name" value="DIHYDRO-HEME D1 DEHYDROGENASE"/>
    <property type="match status" value="1"/>
</dbReference>
<dbReference type="InterPro" id="IPR036942">
    <property type="entry name" value="Beta-barrel_TonB_sf"/>
</dbReference>
<dbReference type="Gene3D" id="2.130.10.10">
    <property type="entry name" value="YVTN repeat-like/Quinoprotein amine dehydrogenase"/>
    <property type="match status" value="1"/>
</dbReference>
<proteinExistence type="predicted"/>
<dbReference type="InterPro" id="IPR011044">
    <property type="entry name" value="Quino_amine_DH_bsu"/>
</dbReference>
<evidence type="ECO:0000256" key="4">
    <source>
        <dbReference type="SAM" id="SignalP"/>
    </source>
</evidence>
<evidence type="ECO:0000313" key="6">
    <source>
        <dbReference type="Proteomes" id="UP000095287"/>
    </source>
</evidence>